<keyword evidence="1" id="KW-0479">Metal-binding</keyword>
<keyword evidence="2" id="KW-0560">Oxidoreductase</keyword>
<dbReference type="PANTHER" id="PTHR11709:SF394">
    <property type="entry name" value="FI03373P-RELATED"/>
    <property type="match status" value="1"/>
</dbReference>
<evidence type="ECO:0000313" key="7">
    <source>
        <dbReference type="EMBL" id="BBO85620.1"/>
    </source>
</evidence>
<dbReference type="GO" id="GO:0005507">
    <property type="term" value="F:copper ion binding"/>
    <property type="evidence" value="ECO:0007669"/>
    <property type="project" value="InterPro"/>
</dbReference>
<feature type="chain" id="PRO_5024291284" description="Plastocyanin-like domain-containing protein" evidence="4">
    <location>
        <begin position="27"/>
        <end position="422"/>
    </location>
</feature>
<dbReference type="GO" id="GO:0016491">
    <property type="term" value="F:oxidoreductase activity"/>
    <property type="evidence" value="ECO:0007669"/>
    <property type="project" value="UniProtKB-KW"/>
</dbReference>
<evidence type="ECO:0000259" key="6">
    <source>
        <dbReference type="Pfam" id="PF07732"/>
    </source>
</evidence>
<keyword evidence="3" id="KW-0186">Copper</keyword>
<evidence type="ECO:0000256" key="1">
    <source>
        <dbReference type="ARBA" id="ARBA00022723"/>
    </source>
</evidence>
<dbReference type="Pfam" id="PF00394">
    <property type="entry name" value="Cu-oxidase"/>
    <property type="match status" value="1"/>
</dbReference>
<evidence type="ECO:0000256" key="4">
    <source>
        <dbReference type="SAM" id="SignalP"/>
    </source>
</evidence>
<dbReference type="InterPro" id="IPR045087">
    <property type="entry name" value="Cu-oxidase_fam"/>
</dbReference>
<dbReference type="SUPFAM" id="SSF49503">
    <property type="entry name" value="Cupredoxins"/>
    <property type="match status" value="2"/>
</dbReference>
<sequence>MNPINRLIPPFVMGLLLVLAAAPAFAQVFSQCPGDLNGDTIPDPFLFRNNGTPSNQPNPDYDPNVQCLHLTGGDGFALMADGRSLYTFGFFNATGVPDDQVMTAGSLAAAWPAPAIVVDEGKEFYLTLTNVGMLKRPDLFDPHTVHFHGFPNAASVFDGLPESAIAINMGASLTYYYNLVEPGTFMYHCHVEATEHMQMGMLGNLYVRARQSFDGDPLNGISPGTLGGNTAPGAPMGYAYNDGDGSTAYDVEYPLQLGGFDHQFHEDHVNVQPLPFAMMRDTYPMINGRGYPDTVDPDPIAAPPETGIQSQPESSLITATAGQRILLRLSNLNITVIDTLISPSIPMEVVGVDSRELRTEDGSTPIHYKTNSVTLGGGMSTDVILDTAGIAPGTYYLYAANLNYLSNYQEDFGGMMTEIVIN</sequence>
<feature type="domain" description="Plastocyanin-like" evidence="6">
    <location>
        <begin position="108"/>
        <end position="211"/>
    </location>
</feature>
<dbReference type="Proteomes" id="UP000425960">
    <property type="component" value="Chromosome"/>
</dbReference>
<evidence type="ECO:0000256" key="3">
    <source>
        <dbReference type="ARBA" id="ARBA00023008"/>
    </source>
</evidence>
<dbReference type="InterPro" id="IPR011707">
    <property type="entry name" value="Cu-oxidase-like_N"/>
</dbReference>
<dbReference type="InterPro" id="IPR001117">
    <property type="entry name" value="Cu-oxidase_2nd"/>
</dbReference>
<dbReference type="Gene3D" id="2.60.40.420">
    <property type="entry name" value="Cupredoxins - blue copper proteins"/>
    <property type="match status" value="1"/>
</dbReference>
<accession>A0A5K7ZZU7</accession>
<feature type="domain" description="Plastocyanin-like" evidence="5">
    <location>
        <begin position="285"/>
        <end position="413"/>
    </location>
</feature>
<evidence type="ECO:0000259" key="5">
    <source>
        <dbReference type="Pfam" id="PF00394"/>
    </source>
</evidence>
<organism evidence="7 8">
    <name type="scientific">Desulfosarcina ovata subsp. sediminis</name>
    <dbReference type="NCBI Taxonomy" id="885957"/>
    <lineage>
        <taxon>Bacteria</taxon>
        <taxon>Pseudomonadati</taxon>
        <taxon>Thermodesulfobacteriota</taxon>
        <taxon>Desulfobacteria</taxon>
        <taxon>Desulfobacterales</taxon>
        <taxon>Desulfosarcinaceae</taxon>
        <taxon>Desulfosarcina</taxon>
    </lineage>
</organism>
<dbReference type="EMBL" id="AP021876">
    <property type="protein sequence ID" value="BBO85620.1"/>
    <property type="molecule type" value="Genomic_DNA"/>
</dbReference>
<evidence type="ECO:0000256" key="2">
    <source>
        <dbReference type="ARBA" id="ARBA00023002"/>
    </source>
</evidence>
<keyword evidence="4" id="KW-0732">Signal</keyword>
<dbReference type="PANTHER" id="PTHR11709">
    <property type="entry name" value="MULTI-COPPER OXIDASE"/>
    <property type="match status" value="1"/>
</dbReference>
<protein>
    <recommendedName>
        <fullName evidence="9">Plastocyanin-like domain-containing protein</fullName>
    </recommendedName>
</protein>
<gene>
    <name evidence="7" type="ORF">DSCO28_61860</name>
</gene>
<dbReference type="RefSeq" id="WP_155325159.1">
    <property type="nucleotide sequence ID" value="NZ_AP021876.1"/>
</dbReference>
<evidence type="ECO:0000313" key="8">
    <source>
        <dbReference type="Proteomes" id="UP000425960"/>
    </source>
</evidence>
<dbReference type="InterPro" id="IPR008972">
    <property type="entry name" value="Cupredoxin"/>
</dbReference>
<feature type="signal peptide" evidence="4">
    <location>
        <begin position="1"/>
        <end position="26"/>
    </location>
</feature>
<evidence type="ECO:0008006" key="9">
    <source>
        <dbReference type="Google" id="ProtNLM"/>
    </source>
</evidence>
<dbReference type="Pfam" id="PF07732">
    <property type="entry name" value="Cu-oxidase_3"/>
    <property type="match status" value="1"/>
</dbReference>
<reference evidence="7 8" key="1">
    <citation type="submission" date="2019-11" db="EMBL/GenBank/DDBJ databases">
        <title>Comparative genomics of hydrocarbon-degrading Desulfosarcina strains.</title>
        <authorList>
            <person name="Watanabe M."/>
            <person name="Kojima H."/>
            <person name="Fukui M."/>
        </authorList>
    </citation>
    <scope>NUCLEOTIDE SEQUENCE [LARGE SCALE GENOMIC DNA]</scope>
    <source>
        <strain evidence="7 8">28bB2T</strain>
    </source>
</reference>
<dbReference type="AlphaFoldDB" id="A0A5K7ZZU7"/>
<name>A0A5K7ZZU7_9BACT</name>
<dbReference type="KEGG" id="dov:DSCO28_61860"/>
<proteinExistence type="predicted"/>